<dbReference type="InterPro" id="IPR058888">
    <property type="entry name" value="LLG1-like"/>
</dbReference>
<evidence type="ECO:0000313" key="3">
    <source>
        <dbReference type="EMBL" id="KAK1437977.1"/>
    </source>
</evidence>
<protein>
    <recommendedName>
        <fullName evidence="2">GPI-anchored protein LLG1-like domain-containing protein</fullName>
    </recommendedName>
</protein>
<feature type="domain" description="GPI-anchored protein LLG1-like" evidence="2">
    <location>
        <begin position="31"/>
        <end position="106"/>
    </location>
</feature>
<evidence type="ECO:0000259" key="2">
    <source>
        <dbReference type="Pfam" id="PF26578"/>
    </source>
</evidence>
<sequence>MASYRTLHLVLFFLMIAASLASSSTLLSCPVDFKHKNYTNMTRNCKKPYQPDPCCHELQKIACPHMVDINDMSTDCALAMFASIDFHGNYPLGLFFKMCNERKNGMECDDD</sequence>
<dbReference type="Proteomes" id="UP001229421">
    <property type="component" value="Unassembled WGS sequence"/>
</dbReference>
<dbReference type="PROSITE" id="PS51257">
    <property type="entry name" value="PROKAR_LIPOPROTEIN"/>
    <property type="match status" value="1"/>
</dbReference>
<accession>A0AAD8LAL4</accession>
<dbReference type="EMBL" id="JAUHHV010000001">
    <property type="protein sequence ID" value="KAK1437977.1"/>
    <property type="molecule type" value="Genomic_DNA"/>
</dbReference>
<reference evidence="3" key="1">
    <citation type="journal article" date="2023" name="bioRxiv">
        <title>Improved chromosome-level genome assembly for marigold (Tagetes erecta).</title>
        <authorList>
            <person name="Jiang F."/>
            <person name="Yuan L."/>
            <person name="Wang S."/>
            <person name="Wang H."/>
            <person name="Xu D."/>
            <person name="Wang A."/>
            <person name="Fan W."/>
        </authorList>
    </citation>
    <scope>NUCLEOTIDE SEQUENCE</scope>
    <source>
        <strain evidence="3">WSJ</strain>
        <tissue evidence="3">Leaf</tissue>
    </source>
</reference>
<dbReference type="PANTHER" id="PTHR31533:SF2">
    <property type="entry name" value="GPI-ANCHORED PROTEIN LLG1"/>
    <property type="match status" value="1"/>
</dbReference>
<name>A0AAD8LAL4_TARER</name>
<keyword evidence="4" id="KW-1185">Reference proteome</keyword>
<feature type="chain" id="PRO_5042183970" description="GPI-anchored protein LLG1-like domain-containing protein" evidence="1">
    <location>
        <begin position="22"/>
        <end position="111"/>
    </location>
</feature>
<dbReference type="AlphaFoldDB" id="A0AAD8LAL4"/>
<evidence type="ECO:0000256" key="1">
    <source>
        <dbReference type="SAM" id="SignalP"/>
    </source>
</evidence>
<proteinExistence type="predicted"/>
<dbReference type="PANTHER" id="PTHR31533">
    <property type="entry name" value="GPI-ANCHORED PROTEIN LLG1-RELATED-RELATED"/>
    <property type="match status" value="1"/>
</dbReference>
<evidence type="ECO:0000313" key="4">
    <source>
        <dbReference type="Proteomes" id="UP001229421"/>
    </source>
</evidence>
<gene>
    <name evidence="3" type="ORF">QVD17_03778</name>
</gene>
<dbReference type="Pfam" id="PF26578">
    <property type="entry name" value="LLG1"/>
    <property type="match status" value="1"/>
</dbReference>
<organism evidence="3 4">
    <name type="scientific">Tagetes erecta</name>
    <name type="common">African marigold</name>
    <dbReference type="NCBI Taxonomy" id="13708"/>
    <lineage>
        <taxon>Eukaryota</taxon>
        <taxon>Viridiplantae</taxon>
        <taxon>Streptophyta</taxon>
        <taxon>Embryophyta</taxon>
        <taxon>Tracheophyta</taxon>
        <taxon>Spermatophyta</taxon>
        <taxon>Magnoliopsida</taxon>
        <taxon>eudicotyledons</taxon>
        <taxon>Gunneridae</taxon>
        <taxon>Pentapetalae</taxon>
        <taxon>asterids</taxon>
        <taxon>campanulids</taxon>
        <taxon>Asterales</taxon>
        <taxon>Asteraceae</taxon>
        <taxon>Asteroideae</taxon>
        <taxon>Heliantheae alliance</taxon>
        <taxon>Tageteae</taxon>
        <taxon>Tagetes</taxon>
    </lineage>
</organism>
<dbReference type="InterPro" id="IPR039307">
    <property type="entry name" value="LORELEI-like"/>
</dbReference>
<feature type="signal peptide" evidence="1">
    <location>
        <begin position="1"/>
        <end position="21"/>
    </location>
</feature>
<comment type="caution">
    <text evidence="3">The sequence shown here is derived from an EMBL/GenBank/DDBJ whole genome shotgun (WGS) entry which is preliminary data.</text>
</comment>
<keyword evidence="1" id="KW-0732">Signal</keyword>